<evidence type="ECO:0000313" key="1">
    <source>
        <dbReference type="EnsemblPlants" id="AVESA.00010b.r2.4DG0716750.1.CDS.1"/>
    </source>
</evidence>
<reference evidence="1" key="2">
    <citation type="submission" date="2025-09" db="UniProtKB">
        <authorList>
            <consortium name="EnsemblPlants"/>
        </authorList>
    </citation>
    <scope>IDENTIFICATION</scope>
</reference>
<sequence>MDITQPAGVDAVKLVVMIVQAAQSVRRNKKTCQQLVHRAQIIGALLNKLQSSGKMQQPEIRSPLKVLEEILREAYVLVTSCRNSNYIYQFLMGRKQADQFRVVQNKIDSYLLLFPLISHIETAGHLDQILNAIRPSQSQV</sequence>
<protein>
    <submittedName>
        <fullName evidence="1">Uncharacterized protein</fullName>
    </submittedName>
</protein>
<dbReference type="EnsemblPlants" id="AVESA.00010b.r2.4DG0716750.1">
    <property type="protein sequence ID" value="AVESA.00010b.r2.4DG0716750.1.CDS.1"/>
    <property type="gene ID" value="AVESA.00010b.r2.4DG0716750"/>
</dbReference>
<accession>A0ACD5X1C7</accession>
<name>A0ACD5X1C7_AVESA</name>
<keyword evidence="2" id="KW-1185">Reference proteome</keyword>
<dbReference type="Proteomes" id="UP001732700">
    <property type="component" value="Chromosome 4D"/>
</dbReference>
<organism evidence="1 2">
    <name type="scientific">Avena sativa</name>
    <name type="common">Oat</name>
    <dbReference type="NCBI Taxonomy" id="4498"/>
    <lineage>
        <taxon>Eukaryota</taxon>
        <taxon>Viridiplantae</taxon>
        <taxon>Streptophyta</taxon>
        <taxon>Embryophyta</taxon>
        <taxon>Tracheophyta</taxon>
        <taxon>Spermatophyta</taxon>
        <taxon>Magnoliopsida</taxon>
        <taxon>Liliopsida</taxon>
        <taxon>Poales</taxon>
        <taxon>Poaceae</taxon>
        <taxon>BOP clade</taxon>
        <taxon>Pooideae</taxon>
        <taxon>Poodae</taxon>
        <taxon>Poeae</taxon>
        <taxon>Poeae Chloroplast Group 1 (Aveneae type)</taxon>
        <taxon>Aveninae</taxon>
        <taxon>Avena</taxon>
    </lineage>
</organism>
<proteinExistence type="predicted"/>
<evidence type="ECO:0000313" key="2">
    <source>
        <dbReference type="Proteomes" id="UP001732700"/>
    </source>
</evidence>
<reference evidence="1" key="1">
    <citation type="submission" date="2021-05" db="EMBL/GenBank/DDBJ databases">
        <authorList>
            <person name="Scholz U."/>
            <person name="Mascher M."/>
            <person name="Fiebig A."/>
        </authorList>
    </citation>
    <scope>NUCLEOTIDE SEQUENCE [LARGE SCALE GENOMIC DNA]</scope>
</reference>